<keyword evidence="2" id="KW-1133">Transmembrane helix</keyword>
<dbReference type="Proteomes" id="UP000199629">
    <property type="component" value="Unassembled WGS sequence"/>
</dbReference>
<dbReference type="SUPFAM" id="SSF55961">
    <property type="entry name" value="Bet v1-like"/>
    <property type="match status" value="1"/>
</dbReference>
<evidence type="ECO:0000256" key="2">
    <source>
        <dbReference type="SAM" id="Phobius"/>
    </source>
</evidence>
<feature type="transmembrane region" description="Helical" evidence="2">
    <location>
        <begin position="6"/>
        <end position="27"/>
    </location>
</feature>
<feature type="region of interest" description="Disordered" evidence="1">
    <location>
        <begin position="181"/>
        <end position="213"/>
    </location>
</feature>
<dbReference type="InterPro" id="IPR023393">
    <property type="entry name" value="START-like_dom_sf"/>
</dbReference>
<evidence type="ECO:0000313" key="4">
    <source>
        <dbReference type="Proteomes" id="UP000199629"/>
    </source>
</evidence>
<dbReference type="EMBL" id="FMCS01000016">
    <property type="protein sequence ID" value="SCF33455.1"/>
    <property type="molecule type" value="Genomic_DNA"/>
</dbReference>
<protein>
    <recommendedName>
        <fullName evidence="5">Polyketide cyclase / dehydrase and lipid transport</fullName>
    </recommendedName>
</protein>
<organism evidence="3 4">
    <name type="scientific">Micromonospora chaiyaphumensis</name>
    <dbReference type="NCBI Taxonomy" id="307119"/>
    <lineage>
        <taxon>Bacteria</taxon>
        <taxon>Bacillati</taxon>
        <taxon>Actinomycetota</taxon>
        <taxon>Actinomycetes</taxon>
        <taxon>Micromonosporales</taxon>
        <taxon>Micromonosporaceae</taxon>
        <taxon>Micromonospora</taxon>
    </lineage>
</organism>
<gene>
    <name evidence="3" type="ORF">GA0070214_11632</name>
</gene>
<dbReference type="RefSeq" id="WP_091269893.1">
    <property type="nucleotide sequence ID" value="NZ_FMCS01000016.1"/>
</dbReference>
<dbReference type="Gene3D" id="3.30.530.20">
    <property type="match status" value="1"/>
</dbReference>
<sequence length="213" mass="23475">MSSSNATRWALAGAATVTVLGVGRVLARRRRRHQPDRVDGWYVVHRGITVDRPVDAVIGFWTDRERLDRGLAEWATLEQLGDNRWRCVASDPAGGGTEWRAEITVDGPGRLSWRVTDGPVAQQGRVELAPAPQDRGTEIRAELRWRSGPVRRALGLAGGGDPDIALRSGLRRIKSLIETGQVLDTRHDPSGRSPKQEQATDRVREKLMAGGRP</sequence>
<keyword evidence="4" id="KW-1185">Reference proteome</keyword>
<name>A0A1C4ZKL3_9ACTN</name>
<evidence type="ECO:0000256" key="1">
    <source>
        <dbReference type="SAM" id="MobiDB-lite"/>
    </source>
</evidence>
<keyword evidence="2" id="KW-0812">Transmembrane</keyword>
<dbReference type="AlphaFoldDB" id="A0A1C4ZKL3"/>
<keyword evidence="2" id="KW-0472">Membrane</keyword>
<evidence type="ECO:0000313" key="3">
    <source>
        <dbReference type="EMBL" id="SCF33455.1"/>
    </source>
</evidence>
<feature type="compositionally biased region" description="Basic and acidic residues" evidence="1">
    <location>
        <begin position="184"/>
        <end position="207"/>
    </location>
</feature>
<reference evidence="4" key="1">
    <citation type="submission" date="2016-06" db="EMBL/GenBank/DDBJ databases">
        <authorList>
            <person name="Varghese N."/>
            <person name="Submissions Spin"/>
        </authorList>
    </citation>
    <scope>NUCLEOTIDE SEQUENCE [LARGE SCALE GENOMIC DNA]</scope>
    <source>
        <strain evidence="4">DSM 45246</strain>
    </source>
</reference>
<evidence type="ECO:0008006" key="5">
    <source>
        <dbReference type="Google" id="ProtNLM"/>
    </source>
</evidence>
<proteinExistence type="predicted"/>
<accession>A0A1C4ZKL3</accession>